<gene>
    <name evidence="3" type="ORF">PFAG_05884</name>
</gene>
<dbReference type="Pfam" id="PF12879">
    <property type="entry name" value="SICA_C"/>
    <property type="match status" value="1"/>
</dbReference>
<proteinExistence type="predicted"/>
<dbReference type="EMBL" id="KE123511">
    <property type="protein sequence ID" value="EUT79317.1"/>
    <property type="molecule type" value="Genomic_DNA"/>
</dbReference>
<feature type="domain" description="Schizont-infected cell agglutination C-terminal" evidence="2">
    <location>
        <begin position="1046"/>
        <end position="1089"/>
    </location>
</feature>
<dbReference type="Proteomes" id="UP000030666">
    <property type="component" value="Unassembled WGS sequence"/>
</dbReference>
<organism evidence="3">
    <name type="scientific">Plasmodium falciparum Santa Lucia</name>
    <dbReference type="NCBI Taxonomy" id="478859"/>
    <lineage>
        <taxon>Eukaryota</taxon>
        <taxon>Sar</taxon>
        <taxon>Alveolata</taxon>
        <taxon>Apicomplexa</taxon>
        <taxon>Aconoidasida</taxon>
        <taxon>Haemosporida</taxon>
        <taxon>Plasmodiidae</taxon>
        <taxon>Plasmodium</taxon>
        <taxon>Plasmodium (Laverania)</taxon>
    </lineage>
</organism>
<dbReference type="OrthoDB" id="375397at2759"/>
<feature type="region of interest" description="Disordered" evidence="1">
    <location>
        <begin position="202"/>
        <end position="251"/>
    </location>
</feature>
<reference evidence="3" key="1">
    <citation type="submission" date="2013-02" db="EMBL/GenBank/DDBJ databases">
        <title>The Genome Sequence of Plasmodium falciparum Santa Lucia.</title>
        <authorList>
            <consortium name="The Broad Institute Genome Sequencing Platform"/>
            <consortium name="The Broad Institute Genome Sequencing Center for Infectious Disease"/>
            <person name="Neafsey D."/>
            <person name="Cheeseman I."/>
            <person name="Volkman S."/>
            <person name="Adams J."/>
            <person name="Walker B."/>
            <person name="Young S.K."/>
            <person name="Zeng Q."/>
            <person name="Gargeya S."/>
            <person name="Fitzgerald M."/>
            <person name="Haas B."/>
            <person name="Abouelleil A."/>
            <person name="Alvarado L."/>
            <person name="Arachchi H.M."/>
            <person name="Berlin A.M."/>
            <person name="Chapman S.B."/>
            <person name="Dewar J."/>
            <person name="Goldberg J."/>
            <person name="Griggs A."/>
            <person name="Gujja S."/>
            <person name="Hansen M."/>
            <person name="Howarth C."/>
            <person name="Imamovic A."/>
            <person name="Larimer J."/>
            <person name="McCowan C."/>
            <person name="Murphy C."/>
            <person name="Neiman D."/>
            <person name="Pearson M."/>
            <person name="Priest M."/>
            <person name="Roberts A."/>
            <person name="Saif S."/>
            <person name="Shea T."/>
            <person name="Sisk P."/>
            <person name="Sykes S."/>
            <person name="Wortman J."/>
            <person name="Nusbaum C."/>
            <person name="Birren B."/>
        </authorList>
    </citation>
    <scope>NUCLEOTIDE SEQUENCE [LARGE SCALE GENOMIC DNA]</scope>
    <source>
        <strain evidence="3">Santa Lucia</strain>
    </source>
</reference>
<feature type="compositionally biased region" description="Polar residues" evidence="1">
    <location>
        <begin position="1430"/>
        <end position="1444"/>
    </location>
</feature>
<sequence>MKVKKDNPNYKKRINPSTYSIFFFLFFKRLKNYVLERLKDVIKSDNHKKECSDLNYELDDVQELFITSDILTIPKYARQNSWNTHIEKYLKNTLLEESQNKCERIYPFYQRVQRIRRKMLEDYCYERDKKRIEAMNSGDHTQSCWDFNEWVIKKQNEITTKFDYDIHGPHKFKRPYHIDSGCTLRNLPTLFKFIECKKEKDKEKDQEKESDEPKSKDDNGSTGEDPKVVDDNGEDKREDEKNPETPNNAIIEWGGGFTEEDYYSNFSSKLNFKFFDKEFQHPISIFPKLSFDIFKKFFVNLFTIEDSIITSSGESVRYPMEISIPHDNIRVLPDSVLPKITPINNAPSQIMPYFVFIPIEIHMLILEEQRKAEWEFNKGDFLNICIYEFSNQEKKPDTNIITSDLSFDEPEVIENIHMMNKQSDIWYRWVERHAHMLEKWKEEAWFLRLKESWRDEEEEYMKRAYKELLTSLRGDKYHMSQRQKIIWRKWIAKHPIRVREFVIDKWFNQLFEELEKEGIISDEAIRNFLSQHKEAYDEEKIEAFIKYKKKLLVVILWIKIYMSMLEEYVKEEDIESEKLFIDTSLEELKKKKEIEEEVLEDLKKDIYESDEMKEIEKYKGEDWFKQMQQDWIRRDYKFVSSYNLESDDEEQFHEPVKKPTVEIQKDLLKEQWKNIEVKWIDEDNYDAYLLEDELLKKTKYIKPKDKMKHIIIKEDDIYSEQLKVFDEIEKRSIYLSSKKVLKWKTIIEIHLEVLHDCKKEEWDNNKGEFLNICIEELVKGQNEDKKNKENYNYITNERDNYDIVEYTKSFCNTWTDRHNYMLEKWNKENWFVQLKNDWKKEQNEYMRKTYKELLISLKGDKYNMSQRQKIIWKKWIAKHPNKMNEEIINIWSNQLSDEIDKNGIISDEAIKNFLSLEKDISDKDLLKCRKKKLEVILWVKIYMSVLEKEKNEELEKSKESFLNTCIDELKKEEPSEENERMIIIADEMKKGFHMYIKWIDEDNERDWLRIAIDKKNLKTDEINEDINRMIELNMLEDYSNDLYDKKKIKWKTIIEIHMEVLNDCKNDEWEMNKGDFLDICLEEFGTMENREYSHIINNMLMVGELEYKHLNMDVIERQNDLWNKWIEGHRYMLEKWKKEKWFIVLKENWKNEEHKYMRKAYLELLMSLREDVKNPMLQRQKIIWRKWIAKNLYHIESNVMKKWFDKLLEEIQRKGAIEEDECINLIEMEENEEYLEELKEYRKKKLICIIWIKIYMMIIEEHKKEEYLESKEIFLDTCVDELKEQEILEGNELYMDDMKKSILLSDQKEEIEKLKMKNWYKDLKKEWMSEEDRYFRSIINEENDEEYKNMISRPLRDIEKKISKKHWDDIQLKWIDEDNERDWLKIARNENDEDNYAYEYVRNRRKKYMDVYSEYYKRNRKKSGDKISGNEISGNEISGNEISGNEISGNKISGKINKINTEKEILNYDIIKEDNNNNDYMNNYMYYNDMENTYEQGSDYRRKDEYFDICFDLLKKGNMYYTNLWIENKKMDDSYEYLDKVLNKMLEKHKFLLYNVKERNKELIDEWETEEWFINLWNDWNEERNNHMKGIMPYKYNITNFVEEEKKIWKEWISKIINSVEEWEHEYWFNDLLERYEMYAIDFSDEIYSIELENYLKDKILKIALLMDIFMAILDTSFYEESEENNEYFTKSEMEHMEYDKIYDLNDEEEKIKIRKWFEKCITETQNGEIAKKNKMRKGLFQKELEEKGIMSENLEGETSVYNKQMIKQKMNILKESYSRNEGNKSTL</sequence>
<dbReference type="InterPro" id="IPR024288">
    <property type="entry name" value="SICA_C"/>
</dbReference>
<accession>W7FYI2</accession>
<feature type="compositionally biased region" description="Basic and acidic residues" evidence="1">
    <location>
        <begin position="202"/>
        <end position="243"/>
    </location>
</feature>
<evidence type="ECO:0000256" key="1">
    <source>
        <dbReference type="SAM" id="MobiDB-lite"/>
    </source>
</evidence>
<protein>
    <recommendedName>
        <fullName evidence="2">Schizont-infected cell agglutination C-terminal domain-containing protein</fullName>
    </recommendedName>
</protein>
<feature type="region of interest" description="Disordered" evidence="1">
    <location>
        <begin position="1422"/>
        <end position="1444"/>
    </location>
</feature>
<evidence type="ECO:0000313" key="3">
    <source>
        <dbReference type="EMBL" id="EUT79317.1"/>
    </source>
</evidence>
<name>W7FYI2_PLAFA</name>
<evidence type="ECO:0000259" key="2">
    <source>
        <dbReference type="Pfam" id="PF12879"/>
    </source>
</evidence>